<gene>
    <name evidence="2" type="ORF">E5352_18575</name>
</gene>
<feature type="transmembrane region" description="Helical" evidence="1">
    <location>
        <begin position="6"/>
        <end position="30"/>
    </location>
</feature>
<dbReference type="RefSeq" id="WP_017355911.1">
    <property type="nucleotide sequence ID" value="NZ_SRYW01000025.1"/>
</dbReference>
<evidence type="ECO:0000313" key="3">
    <source>
        <dbReference type="Proteomes" id="UP000306631"/>
    </source>
</evidence>
<accession>A0A4S2CTE9</accession>
<comment type="caution">
    <text evidence="2">The sequence shown here is derived from an EMBL/GenBank/DDBJ whole genome shotgun (WGS) entry which is preliminary data.</text>
</comment>
<keyword evidence="1" id="KW-0472">Membrane</keyword>
<name>A0A4S2CTE9_STEMA</name>
<feature type="transmembrane region" description="Helical" evidence="1">
    <location>
        <begin position="42"/>
        <end position="65"/>
    </location>
</feature>
<protein>
    <recommendedName>
        <fullName evidence="4">Transmembrane protein</fullName>
    </recommendedName>
</protein>
<keyword evidence="1" id="KW-0812">Transmembrane</keyword>
<keyword evidence="1" id="KW-1133">Transmembrane helix</keyword>
<evidence type="ECO:0000313" key="2">
    <source>
        <dbReference type="EMBL" id="TGY31681.1"/>
    </source>
</evidence>
<proteinExistence type="predicted"/>
<evidence type="ECO:0000256" key="1">
    <source>
        <dbReference type="SAM" id="Phobius"/>
    </source>
</evidence>
<evidence type="ECO:0008006" key="4">
    <source>
        <dbReference type="Google" id="ProtNLM"/>
    </source>
</evidence>
<sequence length="125" mass="13709">MNLPLHFGLLGTLEAGLIALLVGLLVYTLWHRLCRWAQWSMGHAIGWSCVIAVIVSAGIDAWKLFYMGMMRLESPLYARLFLASIHDPNELGSRVVLEVAGALGGVALGWMIFSSRSGEKNATHD</sequence>
<organism evidence="2 3">
    <name type="scientific">Stenotrophomonas maltophilia</name>
    <name type="common">Pseudomonas maltophilia</name>
    <name type="synonym">Xanthomonas maltophilia</name>
    <dbReference type="NCBI Taxonomy" id="40324"/>
    <lineage>
        <taxon>Bacteria</taxon>
        <taxon>Pseudomonadati</taxon>
        <taxon>Pseudomonadota</taxon>
        <taxon>Gammaproteobacteria</taxon>
        <taxon>Lysobacterales</taxon>
        <taxon>Lysobacteraceae</taxon>
        <taxon>Stenotrophomonas</taxon>
        <taxon>Stenotrophomonas maltophilia group</taxon>
    </lineage>
</organism>
<dbReference type="Proteomes" id="UP000306631">
    <property type="component" value="Unassembled WGS sequence"/>
</dbReference>
<dbReference type="EMBL" id="SRYW01000025">
    <property type="protein sequence ID" value="TGY31681.1"/>
    <property type="molecule type" value="Genomic_DNA"/>
</dbReference>
<reference evidence="2 3" key="1">
    <citation type="submission" date="2019-04" db="EMBL/GenBank/DDBJ databases">
        <title>Microbes associate with the intestines of laboratory mice.</title>
        <authorList>
            <person name="Navarre W."/>
            <person name="Wong E."/>
            <person name="Huang K."/>
            <person name="Tropini C."/>
            <person name="Ng K."/>
            <person name="Yu B."/>
        </authorList>
    </citation>
    <scope>NUCLEOTIDE SEQUENCE [LARGE SCALE GENOMIC DNA]</scope>
    <source>
        <strain evidence="2 3">NM62_B4-13</strain>
    </source>
</reference>
<dbReference type="AlphaFoldDB" id="A0A4S2CTE9"/>
<dbReference type="OrthoDB" id="5953088at2"/>
<feature type="transmembrane region" description="Helical" evidence="1">
    <location>
        <begin position="95"/>
        <end position="113"/>
    </location>
</feature>